<dbReference type="PRINTS" id="PR00420">
    <property type="entry name" value="RNGMNOXGNASE"/>
</dbReference>
<comment type="caution">
    <text evidence="2">The sequence shown here is derived from an EMBL/GenBank/DDBJ whole genome shotgun (WGS) entry which is preliminary data.</text>
</comment>
<reference evidence="2 3" key="1">
    <citation type="journal article" date="2019" name="Int. J. Syst. Evol. Microbiol.">
        <title>The Global Catalogue of Microorganisms (GCM) 10K type strain sequencing project: providing services to taxonomists for standard genome sequencing and annotation.</title>
        <authorList>
            <consortium name="The Broad Institute Genomics Platform"/>
            <consortium name="The Broad Institute Genome Sequencing Center for Infectious Disease"/>
            <person name="Wu L."/>
            <person name="Ma J."/>
        </authorList>
    </citation>
    <scope>NUCLEOTIDE SEQUENCE [LARGE SCALE GENOMIC DNA]</scope>
    <source>
        <strain evidence="2 3">JCM 16009</strain>
    </source>
</reference>
<name>A0ABN2N8E6_9PSEU</name>
<dbReference type="PANTHER" id="PTHR42685">
    <property type="entry name" value="GERANYLGERANYL DIPHOSPHATE REDUCTASE"/>
    <property type="match status" value="1"/>
</dbReference>
<gene>
    <name evidence="2" type="ORF">GCM10009836_38210</name>
</gene>
<dbReference type="Pfam" id="PF01494">
    <property type="entry name" value="FAD_binding_3"/>
    <property type="match status" value="1"/>
</dbReference>
<dbReference type="RefSeq" id="WP_344418546.1">
    <property type="nucleotide sequence ID" value="NZ_BAAAQK010000012.1"/>
</dbReference>
<dbReference type="SUPFAM" id="SSF51905">
    <property type="entry name" value="FAD/NAD(P)-binding domain"/>
    <property type="match status" value="1"/>
</dbReference>
<keyword evidence="3" id="KW-1185">Reference proteome</keyword>
<evidence type="ECO:0000313" key="2">
    <source>
        <dbReference type="EMBL" id="GAA1854490.1"/>
    </source>
</evidence>
<dbReference type="Proteomes" id="UP001500449">
    <property type="component" value="Unassembled WGS sequence"/>
</dbReference>
<feature type="domain" description="FAD-binding" evidence="1">
    <location>
        <begin position="6"/>
        <end position="340"/>
    </location>
</feature>
<dbReference type="InterPro" id="IPR002938">
    <property type="entry name" value="FAD-bd"/>
</dbReference>
<protein>
    <submittedName>
        <fullName evidence="2">NAD(P)/FAD-dependent oxidoreductase</fullName>
    </submittedName>
</protein>
<proteinExistence type="predicted"/>
<dbReference type="Gene3D" id="3.50.50.60">
    <property type="entry name" value="FAD/NAD(P)-binding domain"/>
    <property type="match status" value="1"/>
</dbReference>
<accession>A0ABN2N8E6</accession>
<organism evidence="2 3">
    <name type="scientific">Pseudonocardia ailaonensis</name>
    <dbReference type="NCBI Taxonomy" id="367279"/>
    <lineage>
        <taxon>Bacteria</taxon>
        <taxon>Bacillati</taxon>
        <taxon>Actinomycetota</taxon>
        <taxon>Actinomycetes</taxon>
        <taxon>Pseudonocardiales</taxon>
        <taxon>Pseudonocardiaceae</taxon>
        <taxon>Pseudonocardia</taxon>
    </lineage>
</organism>
<sequence>MNEPYDAIVVGARCAGSPVAMLLARAGHRVLVVDRTALPADTVSTHYMQQYGLARLASWGLLDDVLATGATPITRMTISYDDAVISGFADPIDGITATLAPRRTALDPVLLRAAEQAGAEVRLGVTLRDLIVEDGVVRGVRLQTADGELVEERARVVVGADGSRSRVAEAVGAQTYEVVEPACFIYYSYWDAIPDTGFHSRIGLGQQQVGLWPTNDDRTLVAVMRTRDRYADFRRDVEKNFHEVLDQVVPDLAEQVRAGEQAERFTGIRYPDNYYRVSAGPGWALVGDAGYHKDPFTGKGISDAFTHAELLAGKIAEGLAGRPMGDVLAEYTAERDAGTKGAYAFTTMISDLDLTPQLQGLFRAVSGNEAATRQFLSMVGGGISGEEFFAPANVGQIMAAV</sequence>
<evidence type="ECO:0000313" key="3">
    <source>
        <dbReference type="Proteomes" id="UP001500449"/>
    </source>
</evidence>
<dbReference type="PANTHER" id="PTHR42685:SF18">
    <property type="entry name" value="DIGERANYLGERANYLGLYCEROPHOSPHOLIPID REDUCTASE"/>
    <property type="match status" value="1"/>
</dbReference>
<dbReference type="InterPro" id="IPR050407">
    <property type="entry name" value="Geranylgeranyl_reductase"/>
</dbReference>
<evidence type="ECO:0000259" key="1">
    <source>
        <dbReference type="Pfam" id="PF01494"/>
    </source>
</evidence>
<dbReference type="InterPro" id="IPR036188">
    <property type="entry name" value="FAD/NAD-bd_sf"/>
</dbReference>
<dbReference type="EMBL" id="BAAAQK010000012">
    <property type="protein sequence ID" value="GAA1854490.1"/>
    <property type="molecule type" value="Genomic_DNA"/>
</dbReference>